<reference evidence="3" key="1">
    <citation type="submission" date="2017-03" db="EMBL/GenBank/DDBJ databases">
        <title>Phytopthora megakarya and P. palmivora, two closely related causual agents of cacao black pod achieved similar genome size and gene model numbers by different mechanisms.</title>
        <authorList>
            <person name="Ali S."/>
            <person name="Shao J."/>
            <person name="Larry D.J."/>
            <person name="Kronmiller B."/>
            <person name="Shen D."/>
            <person name="Strem M.D."/>
            <person name="Melnick R.L."/>
            <person name="Guiltinan M.J."/>
            <person name="Tyler B.M."/>
            <person name="Meinhardt L.W."/>
            <person name="Bailey B.A."/>
        </authorList>
    </citation>
    <scope>NUCLEOTIDE SEQUENCE [LARGE SCALE GENOMIC DNA]</scope>
    <source>
        <strain evidence="3">zdho120</strain>
    </source>
</reference>
<protein>
    <submittedName>
        <fullName evidence="2">RxLR effector protein</fullName>
    </submittedName>
</protein>
<accession>A0A225V393</accession>
<sequence length="100" mass="11516">MGRVNAVSRLKNLFRSDKNKLKDVKLNKRSAVEAFTQVKAHVGFSRKPTKVTPTQVKNLKTYAYNNPDKWDAMTYYLDFVYGITLVVSMVGGAIYFGWRY</sequence>
<keyword evidence="3" id="KW-1185">Reference proteome</keyword>
<keyword evidence="1" id="KW-1133">Transmembrane helix</keyword>
<name>A0A225V393_9STRA</name>
<dbReference type="Proteomes" id="UP000198211">
    <property type="component" value="Unassembled WGS sequence"/>
</dbReference>
<feature type="transmembrane region" description="Helical" evidence="1">
    <location>
        <begin position="79"/>
        <end position="98"/>
    </location>
</feature>
<evidence type="ECO:0000313" key="3">
    <source>
        <dbReference type="Proteomes" id="UP000198211"/>
    </source>
</evidence>
<evidence type="ECO:0000256" key="1">
    <source>
        <dbReference type="SAM" id="Phobius"/>
    </source>
</evidence>
<dbReference type="AlphaFoldDB" id="A0A225V393"/>
<keyword evidence="1" id="KW-0472">Membrane</keyword>
<dbReference type="EMBL" id="NBNE01008176">
    <property type="protein sequence ID" value="OWY99781.1"/>
    <property type="molecule type" value="Genomic_DNA"/>
</dbReference>
<dbReference type="OrthoDB" id="112866at2759"/>
<proteinExistence type="predicted"/>
<gene>
    <name evidence="2" type="ORF">PHMEG_00029161</name>
</gene>
<organism evidence="2 3">
    <name type="scientific">Phytophthora megakarya</name>
    <dbReference type="NCBI Taxonomy" id="4795"/>
    <lineage>
        <taxon>Eukaryota</taxon>
        <taxon>Sar</taxon>
        <taxon>Stramenopiles</taxon>
        <taxon>Oomycota</taxon>
        <taxon>Peronosporomycetes</taxon>
        <taxon>Peronosporales</taxon>
        <taxon>Peronosporaceae</taxon>
        <taxon>Phytophthora</taxon>
    </lineage>
</organism>
<keyword evidence="1" id="KW-0812">Transmembrane</keyword>
<evidence type="ECO:0000313" key="2">
    <source>
        <dbReference type="EMBL" id="OWY99781.1"/>
    </source>
</evidence>
<comment type="caution">
    <text evidence="2">The sequence shown here is derived from an EMBL/GenBank/DDBJ whole genome shotgun (WGS) entry which is preliminary data.</text>
</comment>